<evidence type="ECO:0000259" key="2">
    <source>
        <dbReference type="PROSITE" id="PS50937"/>
    </source>
</evidence>
<sequence>MSAGLSAGSAGAPSRAFMSIGEVLSQLRADFPDITISKIRFLEAEGLVEPERTSSGYRKFSREDLSRLRYVLSAQRDHYLPLRVIKEHLDAIDRGLEPPALGGSGPKVPRALVAAEGLPGPDAFLPEVSEIRLSKRELLDAAGLQPEQLEQLEQYGLLGPRSGGSHYDGNALIVAKTVAEMARFGIEARHLRPFKAAAEREIGLVEQVVTPLVRQRNPEARARADEVARELAALSVKLHATLVRAGLGPGLRR</sequence>
<accession>A0A6J4L323</accession>
<name>A0A6J4L323_9ACTN</name>
<dbReference type="CDD" id="cd00592">
    <property type="entry name" value="HTH_MerR-like"/>
    <property type="match status" value="1"/>
</dbReference>
<dbReference type="InterPro" id="IPR000551">
    <property type="entry name" value="MerR-type_HTH_dom"/>
</dbReference>
<keyword evidence="1" id="KW-0238">DNA-binding</keyword>
<dbReference type="SMART" id="SM00422">
    <property type="entry name" value="HTH_MERR"/>
    <property type="match status" value="1"/>
</dbReference>
<gene>
    <name evidence="3" type="ORF">AVDCRST_MAG48-2641</name>
</gene>
<reference evidence="3" key="1">
    <citation type="submission" date="2020-02" db="EMBL/GenBank/DDBJ databases">
        <authorList>
            <person name="Meier V. D."/>
        </authorList>
    </citation>
    <scope>NUCLEOTIDE SEQUENCE</scope>
    <source>
        <strain evidence="3">AVDCRST_MAG48</strain>
    </source>
</reference>
<dbReference type="Pfam" id="PF13411">
    <property type="entry name" value="MerR_1"/>
    <property type="match status" value="1"/>
</dbReference>
<proteinExistence type="predicted"/>
<dbReference type="SUPFAM" id="SSF46955">
    <property type="entry name" value="Putative DNA-binding domain"/>
    <property type="match status" value="1"/>
</dbReference>
<protein>
    <submittedName>
        <fullName evidence="3">Transcriptional regulator, MerR family</fullName>
    </submittedName>
</protein>
<organism evidence="3">
    <name type="scientific">uncultured Friedmanniella sp</name>
    <dbReference type="NCBI Taxonomy" id="335381"/>
    <lineage>
        <taxon>Bacteria</taxon>
        <taxon>Bacillati</taxon>
        <taxon>Actinomycetota</taxon>
        <taxon>Actinomycetes</taxon>
        <taxon>Propionibacteriales</taxon>
        <taxon>Nocardioidaceae</taxon>
        <taxon>Friedmanniella</taxon>
        <taxon>environmental samples</taxon>
    </lineage>
</organism>
<dbReference type="Gene3D" id="1.10.1660.10">
    <property type="match status" value="1"/>
</dbReference>
<evidence type="ECO:0000256" key="1">
    <source>
        <dbReference type="ARBA" id="ARBA00023125"/>
    </source>
</evidence>
<dbReference type="PROSITE" id="PS50937">
    <property type="entry name" value="HTH_MERR_2"/>
    <property type="match status" value="1"/>
</dbReference>
<dbReference type="PANTHER" id="PTHR30204">
    <property type="entry name" value="REDOX-CYCLING DRUG-SENSING TRANSCRIPTIONAL ACTIVATOR SOXR"/>
    <property type="match status" value="1"/>
</dbReference>
<dbReference type="InterPro" id="IPR047057">
    <property type="entry name" value="MerR_fam"/>
</dbReference>
<dbReference type="GO" id="GO:0003677">
    <property type="term" value="F:DNA binding"/>
    <property type="evidence" value="ECO:0007669"/>
    <property type="project" value="UniProtKB-KW"/>
</dbReference>
<dbReference type="PANTHER" id="PTHR30204:SF89">
    <property type="entry name" value="HTH MERR-TYPE DOMAIN-CONTAINING PROTEIN"/>
    <property type="match status" value="1"/>
</dbReference>
<dbReference type="InterPro" id="IPR009061">
    <property type="entry name" value="DNA-bd_dom_put_sf"/>
</dbReference>
<dbReference type="EMBL" id="CADCTS010000377">
    <property type="protein sequence ID" value="CAA9320940.1"/>
    <property type="molecule type" value="Genomic_DNA"/>
</dbReference>
<feature type="domain" description="HTH merR-type" evidence="2">
    <location>
        <begin position="33"/>
        <end position="91"/>
    </location>
</feature>
<evidence type="ECO:0000313" key="3">
    <source>
        <dbReference type="EMBL" id="CAA9320940.1"/>
    </source>
</evidence>
<dbReference type="AlphaFoldDB" id="A0A6J4L323"/>
<dbReference type="GO" id="GO:0003700">
    <property type="term" value="F:DNA-binding transcription factor activity"/>
    <property type="evidence" value="ECO:0007669"/>
    <property type="project" value="InterPro"/>
</dbReference>